<keyword evidence="3" id="KW-1185">Reference proteome</keyword>
<dbReference type="Proteomes" id="UP001595841">
    <property type="component" value="Unassembled WGS sequence"/>
</dbReference>
<dbReference type="PROSITE" id="PS51186">
    <property type="entry name" value="GNAT"/>
    <property type="match status" value="1"/>
</dbReference>
<organism evidence="2 3">
    <name type="scientific">Flagellimonas marina</name>
    <dbReference type="NCBI Taxonomy" id="1775168"/>
    <lineage>
        <taxon>Bacteria</taxon>
        <taxon>Pseudomonadati</taxon>
        <taxon>Bacteroidota</taxon>
        <taxon>Flavobacteriia</taxon>
        <taxon>Flavobacteriales</taxon>
        <taxon>Flavobacteriaceae</taxon>
        <taxon>Flagellimonas</taxon>
    </lineage>
</organism>
<evidence type="ECO:0000259" key="1">
    <source>
        <dbReference type="PROSITE" id="PS51186"/>
    </source>
</evidence>
<reference evidence="3" key="1">
    <citation type="journal article" date="2019" name="Int. J. Syst. Evol. Microbiol.">
        <title>The Global Catalogue of Microorganisms (GCM) 10K type strain sequencing project: providing services to taxonomists for standard genome sequencing and annotation.</title>
        <authorList>
            <consortium name="The Broad Institute Genomics Platform"/>
            <consortium name="The Broad Institute Genome Sequencing Center for Infectious Disease"/>
            <person name="Wu L."/>
            <person name="Ma J."/>
        </authorList>
    </citation>
    <scope>NUCLEOTIDE SEQUENCE [LARGE SCALE GENOMIC DNA]</scope>
    <source>
        <strain evidence="3">CGMCC 1.15774</strain>
    </source>
</reference>
<feature type="domain" description="N-acetyltransferase" evidence="1">
    <location>
        <begin position="6"/>
        <end position="146"/>
    </location>
</feature>
<dbReference type="Gene3D" id="3.40.630.30">
    <property type="match status" value="1"/>
</dbReference>
<evidence type="ECO:0000313" key="3">
    <source>
        <dbReference type="Proteomes" id="UP001595841"/>
    </source>
</evidence>
<dbReference type="CDD" id="cd04301">
    <property type="entry name" value="NAT_SF"/>
    <property type="match status" value="1"/>
</dbReference>
<dbReference type="Pfam" id="PF13673">
    <property type="entry name" value="Acetyltransf_10"/>
    <property type="match status" value="1"/>
</dbReference>
<evidence type="ECO:0000313" key="2">
    <source>
        <dbReference type="EMBL" id="MFC4221752.1"/>
    </source>
</evidence>
<gene>
    <name evidence="2" type="ORF">ACFOWS_16485</name>
</gene>
<name>A0ABV8PNY5_9FLAO</name>
<accession>A0ABV8PNY5</accession>
<dbReference type="InterPro" id="IPR000182">
    <property type="entry name" value="GNAT_dom"/>
</dbReference>
<dbReference type="InterPro" id="IPR016181">
    <property type="entry name" value="Acyl_CoA_acyltransferase"/>
</dbReference>
<dbReference type="SUPFAM" id="SSF55729">
    <property type="entry name" value="Acyl-CoA N-acyltransferases (Nat)"/>
    <property type="match status" value="1"/>
</dbReference>
<comment type="caution">
    <text evidence="2">The sequence shown here is derived from an EMBL/GenBank/DDBJ whole genome shotgun (WGS) entry which is preliminary data.</text>
</comment>
<sequence>MEAVVKTFEELSTQELYQILRLRSEVFVVEQDCVYQDIDNMDQKALHVLGLKDGELVAYTRMFKPGDYFENASIGRVVVAQKQRKYGYGKQIMQVSMAALAQRFPKTTIEISAQKYLLKFYTELGFTTQGEEYLEDGIPHVRMIQK</sequence>
<dbReference type="EMBL" id="JBHSCL010000009">
    <property type="protein sequence ID" value="MFC4221752.1"/>
    <property type="molecule type" value="Genomic_DNA"/>
</dbReference>
<protein>
    <submittedName>
        <fullName evidence="2">GNAT family N-acetyltransferase</fullName>
    </submittedName>
</protein>
<proteinExistence type="predicted"/>
<dbReference type="RefSeq" id="WP_379766956.1">
    <property type="nucleotide sequence ID" value="NZ_JBHSCL010000009.1"/>
</dbReference>